<evidence type="ECO:0000256" key="1">
    <source>
        <dbReference type="SAM" id="Coils"/>
    </source>
</evidence>
<keyword evidence="1" id="KW-0175">Coiled coil</keyword>
<comment type="caution">
    <text evidence="2">The sequence shown here is derived from an EMBL/GenBank/DDBJ whole genome shotgun (WGS) entry which is preliminary data.</text>
</comment>
<name>A0A8H4XLC4_9HYPO</name>
<evidence type="ECO:0000313" key="3">
    <source>
        <dbReference type="Proteomes" id="UP000635477"/>
    </source>
</evidence>
<dbReference type="EMBL" id="JABEYC010000262">
    <property type="protein sequence ID" value="KAF4979982.1"/>
    <property type="molecule type" value="Genomic_DNA"/>
</dbReference>
<dbReference type="GO" id="GO:0005869">
    <property type="term" value="C:dynactin complex"/>
    <property type="evidence" value="ECO:0007669"/>
    <property type="project" value="InterPro"/>
</dbReference>
<proteinExistence type="predicted"/>
<sequence>MATTMDDTTLSTLDLLESRLLRIEHLLYGQPVSLALAQDRSAVEKIGQLERRFSSLLTKVRDYGELIKIYRAHPDFFHAPAASDPPSQLSTDAIQSIVLASASAFPATLSSLTAIKDSPIPDPSESAALIAMQDRMKAIETVQIAQAAEIADLRGRSETAIRSWYETGVLDNSRAMAGLESRVEIVERHVRRAERELEAEDDL</sequence>
<dbReference type="Proteomes" id="UP000635477">
    <property type="component" value="Unassembled WGS sequence"/>
</dbReference>
<accession>A0A8H4XLC4</accession>
<dbReference type="Pfam" id="PF07426">
    <property type="entry name" value="Dynactin_p22"/>
    <property type="match status" value="1"/>
</dbReference>
<dbReference type="OrthoDB" id="5403729at2759"/>
<evidence type="ECO:0000313" key="2">
    <source>
        <dbReference type="EMBL" id="KAF4979982.1"/>
    </source>
</evidence>
<dbReference type="InterPro" id="IPR009991">
    <property type="entry name" value="DCTN3"/>
</dbReference>
<feature type="coiled-coil region" evidence="1">
    <location>
        <begin position="176"/>
        <end position="203"/>
    </location>
</feature>
<dbReference type="GO" id="GO:0061640">
    <property type="term" value="P:cytoskeleton-dependent cytokinesis"/>
    <property type="evidence" value="ECO:0007669"/>
    <property type="project" value="InterPro"/>
</dbReference>
<gene>
    <name evidence="2" type="ORF">FZEAL_3936</name>
</gene>
<dbReference type="AlphaFoldDB" id="A0A8H4XLC4"/>
<reference evidence="2" key="1">
    <citation type="journal article" date="2020" name="BMC Genomics">
        <title>Correction to: Identification and distribution of gene clusters required for synthesis of sphingolipid metabolism inhibitors in diverse species of the filamentous fungus Fusarium.</title>
        <authorList>
            <person name="Kim H.S."/>
            <person name="Lohmar J.M."/>
            <person name="Busman M."/>
            <person name="Brown D.W."/>
            <person name="Naumann T.A."/>
            <person name="Divon H.H."/>
            <person name="Lysoe E."/>
            <person name="Uhlig S."/>
            <person name="Proctor R.H."/>
        </authorList>
    </citation>
    <scope>NUCLEOTIDE SEQUENCE</scope>
    <source>
        <strain evidence="2">NRRL 22465</strain>
    </source>
</reference>
<protein>
    <submittedName>
        <fullName evidence="2">Uncharacterized protein</fullName>
    </submittedName>
</protein>
<organism evidence="2 3">
    <name type="scientific">Fusarium zealandicum</name>
    <dbReference type="NCBI Taxonomy" id="1053134"/>
    <lineage>
        <taxon>Eukaryota</taxon>
        <taxon>Fungi</taxon>
        <taxon>Dikarya</taxon>
        <taxon>Ascomycota</taxon>
        <taxon>Pezizomycotina</taxon>
        <taxon>Sordariomycetes</taxon>
        <taxon>Hypocreomycetidae</taxon>
        <taxon>Hypocreales</taxon>
        <taxon>Nectriaceae</taxon>
        <taxon>Fusarium</taxon>
        <taxon>Fusarium staphyleae species complex</taxon>
    </lineage>
</organism>
<keyword evidence="3" id="KW-1185">Reference proteome</keyword>
<reference evidence="2" key="2">
    <citation type="submission" date="2020-05" db="EMBL/GenBank/DDBJ databases">
        <authorList>
            <person name="Kim H.-S."/>
            <person name="Proctor R.H."/>
            <person name="Brown D.W."/>
        </authorList>
    </citation>
    <scope>NUCLEOTIDE SEQUENCE</scope>
    <source>
        <strain evidence="2">NRRL 22465</strain>
    </source>
</reference>